<protein>
    <submittedName>
        <fullName evidence="3">Heavy metal-binding protein</fullName>
    </submittedName>
</protein>
<evidence type="ECO:0000313" key="4">
    <source>
        <dbReference type="Proteomes" id="UP000620596"/>
    </source>
</evidence>
<feature type="domain" description="HMA" evidence="2">
    <location>
        <begin position="1"/>
        <end position="63"/>
    </location>
</feature>
<dbReference type="Gene3D" id="3.30.70.100">
    <property type="match status" value="1"/>
</dbReference>
<dbReference type="Proteomes" id="UP000620596">
    <property type="component" value="Unassembled WGS sequence"/>
</dbReference>
<gene>
    <name evidence="3" type="ORF">GCM10011496_17220</name>
</gene>
<keyword evidence="1" id="KW-0479">Metal-binding</keyword>
<proteinExistence type="predicted"/>
<name>A0A916SEK6_9BURK</name>
<dbReference type="InterPro" id="IPR017969">
    <property type="entry name" value="Heavy-metal-associated_CS"/>
</dbReference>
<evidence type="ECO:0000313" key="3">
    <source>
        <dbReference type="EMBL" id="GGA96717.1"/>
    </source>
</evidence>
<keyword evidence="4" id="KW-1185">Reference proteome</keyword>
<reference evidence="3" key="2">
    <citation type="submission" date="2020-09" db="EMBL/GenBank/DDBJ databases">
        <authorList>
            <person name="Sun Q."/>
            <person name="Zhou Y."/>
        </authorList>
    </citation>
    <scope>NUCLEOTIDE SEQUENCE</scope>
    <source>
        <strain evidence="3">CGMCC 1.15322</strain>
    </source>
</reference>
<dbReference type="Pfam" id="PF00403">
    <property type="entry name" value="HMA"/>
    <property type="match status" value="1"/>
</dbReference>
<evidence type="ECO:0000256" key="1">
    <source>
        <dbReference type="ARBA" id="ARBA00022723"/>
    </source>
</evidence>
<dbReference type="SUPFAM" id="SSF55008">
    <property type="entry name" value="HMA, heavy metal-associated domain"/>
    <property type="match status" value="1"/>
</dbReference>
<dbReference type="PROSITE" id="PS01047">
    <property type="entry name" value="HMA_1"/>
    <property type="match status" value="1"/>
</dbReference>
<accession>A0A916SEK6</accession>
<dbReference type="GO" id="GO:0046872">
    <property type="term" value="F:metal ion binding"/>
    <property type="evidence" value="ECO:0007669"/>
    <property type="project" value="UniProtKB-KW"/>
</dbReference>
<dbReference type="PROSITE" id="PS50846">
    <property type="entry name" value="HMA_2"/>
    <property type="match status" value="1"/>
</dbReference>
<dbReference type="EMBL" id="BMIG01000005">
    <property type="protein sequence ID" value="GGA96717.1"/>
    <property type="molecule type" value="Genomic_DNA"/>
</dbReference>
<dbReference type="InterPro" id="IPR036163">
    <property type="entry name" value="HMA_dom_sf"/>
</dbReference>
<dbReference type="AlphaFoldDB" id="A0A916SEK6"/>
<dbReference type="RefSeq" id="WP_188707956.1">
    <property type="nucleotide sequence ID" value="NZ_BMIG01000005.1"/>
</dbReference>
<evidence type="ECO:0000259" key="2">
    <source>
        <dbReference type="PROSITE" id="PS50846"/>
    </source>
</evidence>
<reference evidence="3" key="1">
    <citation type="journal article" date="2014" name="Int. J. Syst. Evol. Microbiol.">
        <title>Complete genome sequence of Corynebacterium casei LMG S-19264T (=DSM 44701T), isolated from a smear-ripened cheese.</title>
        <authorList>
            <consortium name="US DOE Joint Genome Institute (JGI-PGF)"/>
            <person name="Walter F."/>
            <person name="Albersmeier A."/>
            <person name="Kalinowski J."/>
            <person name="Ruckert C."/>
        </authorList>
    </citation>
    <scope>NUCLEOTIDE SEQUENCE</scope>
    <source>
        <strain evidence="3">CGMCC 1.15322</strain>
    </source>
</reference>
<dbReference type="InterPro" id="IPR006121">
    <property type="entry name" value="HMA_dom"/>
</dbReference>
<organism evidence="3 4">
    <name type="scientific">Polaromonas eurypsychrophila</name>
    <dbReference type="NCBI Taxonomy" id="1614635"/>
    <lineage>
        <taxon>Bacteria</taxon>
        <taxon>Pseudomonadati</taxon>
        <taxon>Pseudomonadota</taxon>
        <taxon>Betaproteobacteria</taxon>
        <taxon>Burkholderiales</taxon>
        <taxon>Comamonadaceae</taxon>
        <taxon>Polaromonas</taxon>
    </lineage>
</organism>
<dbReference type="CDD" id="cd00371">
    <property type="entry name" value="HMA"/>
    <property type="match status" value="1"/>
</dbReference>
<sequence length="63" mass="6728">MIEFEVKDMSCGHCVGVVTQTVKLIDPNAKVEIDLGAKKVKIESDADRSSFAEALTTAGYPAV</sequence>
<comment type="caution">
    <text evidence="3">The sequence shown here is derived from an EMBL/GenBank/DDBJ whole genome shotgun (WGS) entry which is preliminary data.</text>
</comment>